<protein>
    <submittedName>
        <fullName evidence="3">DUF4179 domain-containing protein</fullName>
    </submittedName>
</protein>
<organism evidence="3 4">
    <name type="scientific">Kurthia gibsonii</name>
    <dbReference type="NCBI Taxonomy" id="33946"/>
    <lineage>
        <taxon>Bacteria</taxon>
        <taxon>Bacillati</taxon>
        <taxon>Bacillota</taxon>
        <taxon>Bacilli</taxon>
        <taxon>Bacillales</taxon>
        <taxon>Caryophanaceae</taxon>
        <taxon>Kurthia</taxon>
    </lineage>
</organism>
<feature type="transmembrane region" description="Helical" evidence="1">
    <location>
        <begin position="43"/>
        <end position="60"/>
    </location>
</feature>
<dbReference type="RefSeq" id="WP_342302821.1">
    <property type="nucleotide sequence ID" value="NZ_JBCEWA010000004.1"/>
</dbReference>
<evidence type="ECO:0000259" key="2">
    <source>
        <dbReference type="Pfam" id="PF13786"/>
    </source>
</evidence>
<evidence type="ECO:0000256" key="1">
    <source>
        <dbReference type="SAM" id="Phobius"/>
    </source>
</evidence>
<dbReference type="InterPro" id="IPR025436">
    <property type="entry name" value="DUF4179"/>
</dbReference>
<evidence type="ECO:0000313" key="3">
    <source>
        <dbReference type="EMBL" id="MEL5987999.1"/>
    </source>
</evidence>
<evidence type="ECO:0000313" key="4">
    <source>
        <dbReference type="Proteomes" id="UP001398420"/>
    </source>
</evidence>
<comment type="caution">
    <text evidence="3">The sequence shown here is derived from an EMBL/GenBank/DDBJ whole genome shotgun (WGS) entry which is preliminary data.</text>
</comment>
<keyword evidence="1" id="KW-0472">Membrane</keyword>
<name>A0ABU9LLX7_9BACL</name>
<dbReference type="Gene3D" id="2.60.40.1630">
    <property type="entry name" value="bacillus anthracis domain"/>
    <property type="match status" value="1"/>
</dbReference>
<proteinExistence type="predicted"/>
<dbReference type="EMBL" id="JBCEWA010000004">
    <property type="protein sequence ID" value="MEL5987999.1"/>
    <property type="molecule type" value="Genomic_DNA"/>
</dbReference>
<keyword evidence="1" id="KW-1133">Transmembrane helix</keyword>
<reference evidence="3 4" key="1">
    <citation type="submission" date="2024-04" db="EMBL/GenBank/DDBJ databases">
        <authorList>
            <person name="Wu Y.S."/>
            <person name="Zhang L."/>
        </authorList>
    </citation>
    <scope>NUCLEOTIDE SEQUENCE [LARGE SCALE GENOMIC DNA]</scope>
    <source>
        <strain evidence="3 4">KG-01</strain>
    </source>
</reference>
<accession>A0ABU9LLX7</accession>
<keyword evidence="4" id="KW-1185">Reference proteome</keyword>
<sequence length="414" mass="47650">MKKRYVFKKLDEIAVPKDQVNKQIEQGKKQYQKQQKRRKRMKWSGSAAVVVLLFLALIRFNPSVADALSKIPVFAGFVELIKHDESLRTALEHEYVEKIDYTITKKDVKVTIQQISFDGAKMVISYRLTNPNKHFINQWVDTAIDEEEYTSESSMSPTVEKPSPVKRLDGVIQLYGAELKRDFTLDLTVEIDGKDEKFRFPIHLTKKLLEPKILAKQQMIELDGQKMELLQVSRYPLTTLVTIRAAASNTKNILMIEEMVLYDGKKKVATLHEGLRSTGSLQDKEGSTYYLQGDYFKSLKEPRLVLSSIQALEKGEEKLIVNLKKKQVIKKPNNTLVTYVLKEDELRIIPKNEQHIPQIQLYDANGKEVDDTSYRENGVNIIPVNPKKYKQPLTGDFVMYPAYLKGEVQVPLKE</sequence>
<gene>
    <name evidence="3" type="ORF">AAF454_06175</name>
</gene>
<dbReference type="Proteomes" id="UP001398420">
    <property type="component" value="Unassembled WGS sequence"/>
</dbReference>
<keyword evidence="1" id="KW-0812">Transmembrane</keyword>
<feature type="domain" description="DUF4179" evidence="2">
    <location>
        <begin position="36"/>
        <end position="128"/>
    </location>
</feature>
<dbReference type="Pfam" id="PF13786">
    <property type="entry name" value="DUF4179"/>
    <property type="match status" value="1"/>
</dbReference>